<name>A0ACC6PEI1_9BACL</name>
<protein>
    <submittedName>
        <fullName evidence="1">DUF4362 domain-containing protein</fullName>
    </submittedName>
</protein>
<proteinExistence type="predicted"/>
<accession>A0ACC6PEI1</accession>
<dbReference type="Proteomes" id="UP001380953">
    <property type="component" value="Unassembled WGS sequence"/>
</dbReference>
<evidence type="ECO:0000313" key="2">
    <source>
        <dbReference type="Proteomes" id="UP001380953"/>
    </source>
</evidence>
<sequence>MRKTCFAVGMVLAIVLLIACTLDRTTPDQATNDNAANAALDLPDVAANEVQISRNLQTGLINPNLYGKLEGEEAVGLFREAYGTANKFEGELDVSSPNYDVVYQSDGKTQAFHLWLPNLGVGEGMLMEVADTRTAYILTAEATKSLKEIIGDIRYDSKQAAANGDIVHFLNKIENFDAWERFIRSVDEGTPDSVHYVAYTIEGDPLFTDLVFDGKKIQYTHDTTHDKFGLPETVFATCEKVTDEPLSAEFGGPGTLYRLDGCTDAAGAADKQFWFPVSEDDRK</sequence>
<evidence type="ECO:0000313" key="1">
    <source>
        <dbReference type="EMBL" id="MEJ8305312.1"/>
    </source>
</evidence>
<reference evidence="1" key="1">
    <citation type="submission" date="2024-03" db="EMBL/GenBank/DDBJ databases">
        <title>Whole genome sequecning of epiphytes from Marcgravia umbellata leaves.</title>
        <authorList>
            <person name="Kumar G."/>
            <person name="Savka M.A."/>
        </authorList>
    </citation>
    <scope>NUCLEOTIDE SEQUENCE</scope>
    <source>
        <strain evidence="1">RIT_BL5</strain>
    </source>
</reference>
<dbReference type="EMBL" id="JBBKAR010000039">
    <property type="protein sequence ID" value="MEJ8305312.1"/>
    <property type="molecule type" value="Genomic_DNA"/>
</dbReference>
<comment type="caution">
    <text evidence="1">The sequence shown here is derived from an EMBL/GenBank/DDBJ whole genome shotgun (WGS) entry which is preliminary data.</text>
</comment>
<keyword evidence="2" id="KW-1185">Reference proteome</keyword>
<organism evidence="1 2">
    <name type="scientific">Saccharibacillus sacchari</name>
    <dbReference type="NCBI Taxonomy" id="456493"/>
    <lineage>
        <taxon>Bacteria</taxon>
        <taxon>Bacillati</taxon>
        <taxon>Bacillota</taxon>
        <taxon>Bacilli</taxon>
        <taxon>Bacillales</taxon>
        <taxon>Paenibacillaceae</taxon>
        <taxon>Saccharibacillus</taxon>
    </lineage>
</organism>
<gene>
    <name evidence="1" type="ORF">WKI47_15500</name>
</gene>